<sequence length="480" mass="53463">MGLGEAAVEPLPGSVHASLKEEEGQPSSSSGKLRLQFIGMGFSAKRVDKVLQRHGDDDSNTILESLLSYSDHQQSRSESSGSFGSLFDCDNEENNSSLESRKGIKDIKGKTELLCGVMEKTLSLLQMGFTKEEVSSVIDNFDQRATDQELADSILARRIANSIEQKEVKIESDFLGEAEPDYSSYQPSYSAASYYDDDSNNTGVKRAKHIFIDDTGASSSHPGNPWSMGHCAGTSDMHVKVELEAMTPGLRANVQGDLAKPPFFLYGNVVDIPKDTWYQLKQFLYNVEPEFVNSQSFSTLSRKEGYIHNLPVEKRRVVVPKSPMTIEEALPFTRQWWPSWDTRKHISVVTTEFAGIEQTCERLGSMCIGGAEVTLHRLGIPLKCVISVEESEVNRKILRGWWSKTEQTGMLRQYVGIWKLKTHVIEDLVKEFGGFGLIIGGNYTSCKGGTTVNTTMGMDSNRFYEYARVVKRVGTAVRLN</sequence>
<reference evidence="10" key="1">
    <citation type="submission" date="2020-10" db="EMBL/GenBank/DDBJ databases">
        <authorList>
            <person name="Han B."/>
            <person name="Lu T."/>
            <person name="Zhao Q."/>
            <person name="Huang X."/>
            <person name="Zhao Y."/>
        </authorList>
    </citation>
    <scope>NUCLEOTIDE SEQUENCE</scope>
</reference>
<keyword evidence="5" id="KW-0677">Repeat</keyword>
<evidence type="ECO:0000256" key="1">
    <source>
        <dbReference type="ARBA" id="ARBA00004123"/>
    </source>
</evidence>
<name>A0A811RTB8_9POAL</name>
<dbReference type="GO" id="GO:0005634">
    <property type="term" value="C:nucleus"/>
    <property type="evidence" value="ECO:0007669"/>
    <property type="project" value="UniProtKB-SubCell"/>
</dbReference>
<evidence type="ECO:0000313" key="10">
    <source>
        <dbReference type="EMBL" id="CAD6273052.1"/>
    </source>
</evidence>
<keyword evidence="4" id="KW-0949">S-adenosyl-L-methionine</keyword>
<proteinExistence type="predicted"/>
<keyword evidence="3" id="KW-0808">Transferase</keyword>
<keyword evidence="2" id="KW-0489">Methyltransferase</keyword>
<dbReference type="GO" id="GO:0008168">
    <property type="term" value="F:methyltransferase activity"/>
    <property type="evidence" value="ECO:0007669"/>
    <property type="project" value="UniProtKB-KW"/>
</dbReference>
<dbReference type="Proteomes" id="UP000604825">
    <property type="component" value="Unassembled WGS sequence"/>
</dbReference>
<dbReference type="PANTHER" id="PTHR23068:SF11">
    <property type="entry name" value="INACTIVE DNA (CYTOSINE-5)-METHYLTRANSFERASE DRM3-RELATED"/>
    <property type="match status" value="1"/>
</dbReference>
<evidence type="ECO:0000256" key="8">
    <source>
        <dbReference type="SAM" id="MobiDB-lite"/>
    </source>
</evidence>
<comment type="caution">
    <text evidence="10">The sequence shown here is derived from an EMBL/GenBank/DDBJ whole genome shotgun (WGS) entry which is preliminary data.</text>
</comment>
<dbReference type="GO" id="GO:0003677">
    <property type="term" value="F:DNA binding"/>
    <property type="evidence" value="ECO:0007669"/>
    <property type="project" value="UniProtKB-KW"/>
</dbReference>
<keyword evidence="11" id="KW-1185">Reference proteome</keyword>
<evidence type="ECO:0000256" key="6">
    <source>
        <dbReference type="ARBA" id="ARBA00023125"/>
    </source>
</evidence>
<dbReference type="OrthoDB" id="641149at2759"/>
<dbReference type="InterPro" id="IPR029063">
    <property type="entry name" value="SAM-dependent_MTases_sf"/>
</dbReference>
<evidence type="ECO:0000259" key="9">
    <source>
        <dbReference type="PROSITE" id="PS51680"/>
    </source>
</evidence>
<dbReference type="EMBL" id="CAJGYO010000016">
    <property type="protein sequence ID" value="CAD6273052.1"/>
    <property type="molecule type" value="Genomic_DNA"/>
</dbReference>
<evidence type="ECO:0000256" key="7">
    <source>
        <dbReference type="ARBA" id="ARBA00023242"/>
    </source>
</evidence>
<dbReference type="PROSITE" id="PS51680">
    <property type="entry name" value="SAM_MT_DRM"/>
    <property type="match status" value="1"/>
</dbReference>
<gene>
    <name evidence="10" type="ORF">NCGR_LOCUS56321</name>
</gene>
<organism evidence="10 11">
    <name type="scientific">Miscanthus lutarioriparius</name>
    <dbReference type="NCBI Taxonomy" id="422564"/>
    <lineage>
        <taxon>Eukaryota</taxon>
        <taxon>Viridiplantae</taxon>
        <taxon>Streptophyta</taxon>
        <taxon>Embryophyta</taxon>
        <taxon>Tracheophyta</taxon>
        <taxon>Spermatophyta</taxon>
        <taxon>Magnoliopsida</taxon>
        <taxon>Liliopsida</taxon>
        <taxon>Poales</taxon>
        <taxon>Poaceae</taxon>
        <taxon>PACMAD clade</taxon>
        <taxon>Panicoideae</taxon>
        <taxon>Andropogonodae</taxon>
        <taxon>Andropogoneae</taxon>
        <taxon>Saccharinae</taxon>
        <taxon>Miscanthus</taxon>
    </lineage>
</organism>
<keyword evidence="6" id="KW-0238">DNA-binding</keyword>
<dbReference type="PANTHER" id="PTHR23068">
    <property type="entry name" value="DNA CYTOSINE-5- -METHYLTRANSFERASE 3-RELATED"/>
    <property type="match status" value="1"/>
</dbReference>
<dbReference type="Gene3D" id="3.40.50.150">
    <property type="entry name" value="Vaccinia Virus protein VP39"/>
    <property type="match status" value="2"/>
</dbReference>
<dbReference type="AlphaFoldDB" id="A0A811RTB8"/>
<evidence type="ECO:0000256" key="3">
    <source>
        <dbReference type="ARBA" id="ARBA00022679"/>
    </source>
</evidence>
<protein>
    <recommendedName>
        <fullName evidence="9">SAM-dependent MTase DRM-type domain-containing protein</fullName>
    </recommendedName>
</protein>
<evidence type="ECO:0000313" key="11">
    <source>
        <dbReference type="Proteomes" id="UP000604825"/>
    </source>
</evidence>
<evidence type="ECO:0000256" key="2">
    <source>
        <dbReference type="ARBA" id="ARBA00022603"/>
    </source>
</evidence>
<evidence type="ECO:0000256" key="5">
    <source>
        <dbReference type="ARBA" id="ARBA00022737"/>
    </source>
</evidence>
<dbReference type="SUPFAM" id="SSF53335">
    <property type="entry name" value="S-adenosyl-L-methionine-dependent methyltransferases"/>
    <property type="match status" value="1"/>
</dbReference>
<keyword evidence="7" id="KW-0539">Nucleus</keyword>
<dbReference type="GO" id="GO:0032259">
    <property type="term" value="P:methylation"/>
    <property type="evidence" value="ECO:0007669"/>
    <property type="project" value="UniProtKB-KW"/>
</dbReference>
<dbReference type="InterPro" id="IPR030380">
    <property type="entry name" value="SAM_MeTfrase_DRM"/>
</dbReference>
<accession>A0A811RTB8</accession>
<feature type="region of interest" description="Disordered" evidence="8">
    <location>
        <begin position="1"/>
        <end position="32"/>
    </location>
</feature>
<dbReference type="InterPro" id="IPR050390">
    <property type="entry name" value="C5-Methyltransferase"/>
</dbReference>
<evidence type="ECO:0000256" key="4">
    <source>
        <dbReference type="ARBA" id="ARBA00022691"/>
    </source>
</evidence>
<feature type="domain" description="SAM-dependent MTase DRM-type" evidence="9">
    <location>
        <begin position="249"/>
        <end position="480"/>
    </location>
</feature>
<comment type="subcellular location">
    <subcellularLocation>
        <location evidence="1">Nucleus</location>
    </subcellularLocation>
</comment>